<keyword evidence="1" id="KW-0732">Signal</keyword>
<name>A0A131ZAE4_RHIAP</name>
<proteinExistence type="predicted"/>
<evidence type="ECO:0000256" key="1">
    <source>
        <dbReference type="SAM" id="SignalP"/>
    </source>
</evidence>
<feature type="non-terminal residue" evidence="2">
    <location>
        <position position="1"/>
    </location>
</feature>
<feature type="chain" id="PRO_5007287189" description="Secreted protein" evidence="1">
    <location>
        <begin position="19"/>
        <end position="88"/>
    </location>
</feature>
<feature type="signal peptide" evidence="1">
    <location>
        <begin position="1"/>
        <end position="18"/>
    </location>
</feature>
<reference evidence="2" key="1">
    <citation type="journal article" date="2016" name="Ticks Tick Borne Dis.">
        <title>De novo assembly and annotation of the salivary gland transcriptome of Rhipicephalus appendiculatus male and female ticks during blood feeding.</title>
        <authorList>
            <person name="de Castro M.H."/>
            <person name="de Klerk D."/>
            <person name="Pienaar R."/>
            <person name="Latif A.A."/>
            <person name="Rees D.J."/>
            <person name="Mans B.J."/>
        </authorList>
    </citation>
    <scope>NUCLEOTIDE SEQUENCE</scope>
    <source>
        <tissue evidence="2">Salivary glands</tissue>
    </source>
</reference>
<accession>A0A131ZAE4</accession>
<organism evidence="2">
    <name type="scientific">Rhipicephalus appendiculatus</name>
    <name type="common">Brown ear tick</name>
    <dbReference type="NCBI Taxonomy" id="34631"/>
    <lineage>
        <taxon>Eukaryota</taxon>
        <taxon>Metazoa</taxon>
        <taxon>Ecdysozoa</taxon>
        <taxon>Arthropoda</taxon>
        <taxon>Chelicerata</taxon>
        <taxon>Arachnida</taxon>
        <taxon>Acari</taxon>
        <taxon>Parasitiformes</taxon>
        <taxon>Ixodida</taxon>
        <taxon>Ixodoidea</taxon>
        <taxon>Ixodidae</taxon>
        <taxon>Rhipicephalinae</taxon>
        <taxon>Rhipicephalus</taxon>
        <taxon>Rhipicephalus</taxon>
    </lineage>
</organism>
<dbReference type="EMBL" id="GEDV01001111">
    <property type="protein sequence ID" value="JAP87446.1"/>
    <property type="molecule type" value="Transcribed_RNA"/>
</dbReference>
<protein>
    <recommendedName>
        <fullName evidence="3">Secreted protein</fullName>
    </recommendedName>
</protein>
<sequence>FFAIHHVLLSHLLHQACTQHVCHHPTTVPTMKMNKPCLPHEALLLCVHICISSLLRFRSALAACGHHQLHQDRSRLLQESTLAAFAAG</sequence>
<evidence type="ECO:0008006" key="3">
    <source>
        <dbReference type="Google" id="ProtNLM"/>
    </source>
</evidence>
<dbReference type="AlphaFoldDB" id="A0A131ZAE4"/>
<evidence type="ECO:0000313" key="2">
    <source>
        <dbReference type="EMBL" id="JAP87446.1"/>
    </source>
</evidence>